<dbReference type="Gene3D" id="3.30.450.20">
    <property type="entry name" value="PAS domain"/>
    <property type="match status" value="2"/>
</dbReference>
<dbReference type="PROSITE" id="PS50887">
    <property type="entry name" value="GGDEF"/>
    <property type="match status" value="1"/>
</dbReference>
<organism evidence="4 5">
    <name type="scientific">Antrihabitans stalagmiti</name>
    <dbReference type="NCBI Taxonomy" id="2799499"/>
    <lineage>
        <taxon>Bacteria</taxon>
        <taxon>Bacillati</taxon>
        <taxon>Actinomycetota</taxon>
        <taxon>Actinomycetes</taxon>
        <taxon>Mycobacteriales</taxon>
        <taxon>Nocardiaceae</taxon>
        <taxon>Antrihabitans</taxon>
    </lineage>
</organism>
<evidence type="ECO:0000313" key="4">
    <source>
        <dbReference type="EMBL" id="MBJ8341898.1"/>
    </source>
</evidence>
<feature type="domain" description="PAS" evidence="1">
    <location>
        <begin position="16"/>
        <end position="63"/>
    </location>
</feature>
<evidence type="ECO:0000259" key="3">
    <source>
        <dbReference type="PROSITE" id="PS50887"/>
    </source>
</evidence>
<dbReference type="SMART" id="SM00267">
    <property type="entry name" value="GGDEF"/>
    <property type="match status" value="1"/>
</dbReference>
<dbReference type="CDD" id="cd00130">
    <property type="entry name" value="PAS"/>
    <property type="match status" value="2"/>
</dbReference>
<dbReference type="Pfam" id="PF13426">
    <property type="entry name" value="PAS_9"/>
    <property type="match status" value="1"/>
</dbReference>
<dbReference type="SUPFAM" id="SSF55785">
    <property type="entry name" value="PYP-like sensor domain (PAS domain)"/>
    <property type="match status" value="2"/>
</dbReference>
<dbReference type="InterPro" id="IPR035965">
    <property type="entry name" value="PAS-like_dom_sf"/>
</dbReference>
<dbReference type="InterPro" id="IPR029787">
    <property type="entry name" value="Nucleotide_cyclase"/>
</dbReference>
<evidence type="ECO:0000259" key="2">
    <source>
        <dbReference type="PROSITE" id="PS50883"/>
    </source>
</evidence>
<dbReference type="CDD" id="cd01948">
    <property type="entry name" value="EAL"/>
    <property type="match status" value="1"/>
</dbReference>
<dbReference type="Gene3D" id="3.30.70.270">
    <property type="match status" value="1"/>
</dbReference>
<sequence>MRSTDRRRSTEISGAIVRSAPNAVVVTSTDSVIMDFNPAAERMFGMSKADAIGRDVVDTIVPEFLRSEFRALGADLYAGNLAPSSNRFRSFGLRADGTTFPVEFRIESTSIGIDDTETIVLIGFITDRTDDSAAAQLVRIPDQLTIDRSQVREVRENLSVVLRSAPVLVFAMDLEGIIRLSTGGLLATFGFEPGQLVGSNIFEIYGDRTDITDHYRRAIAGEDFRVQVQLGGLWFDTQYQPMFSENGELEGTLGLSVDITAQIVSERALRHLVETDTVTGLSSRFHTEKLLDEALATAVPLTLILIDLDEFRHINDSHGHAMGDRVLSNIGERIRETLPPRSIIGRLGGDELIVGLPTQHPAQAALAAQAILAAVSRPMRISVDVAGVCSELDITITASIGMALAPADGATTAELLTHADIALYAAKRSGRASYKFYSSDKDGSTRRLSVTTRLRRAIDAGDIQVEYQPIYDLESNTVAGFEALARWNDSHLGPVSPEEFIALAESSPLIDDLFDLVLHQALRAAVDWNACTPRSVPDDWRPRRLGGRMISVSINVAARQLHDPRLPSRIIAAALSVGLPLDCVMIELTESAMMDDGPTTQGVLKALRDAGMGVVIDDYGIGYSNMARLGELSTERILDGVKIDRTFIANLPAQQATTLVKMFLTMTDSLGVAAVAEGVETAEHLQILRGLGYHYAQGYYFAKPMSALDATELVCGN</sequence>
<dbReference type="Pfam" id="PF00563">
    <property type="entry name" value="EAL"/>
    <property type="match status" value="1"/>
</dbReference>
<dbReference type="PROSITE" id="PS50112">
    <property type="entry name" value="PAS"/>
    <property type="match status" value="2"/>
</dbReference>
<dbReference type="SMART" id="SM00091">
    <property type="entry name" value="PAS"/>
    <property type="match status" value="2"/>
</dbReference>
<dbReference type="SMART" id="SM00052">
    <property type="entry name" value="EAL"/>
    <property type="match status" value="1"/>
</dbReference>
<reference evidence="4" key="1">
    <citation type="submission" date="2020-12" db="EMBL/GenBank/DDBJ databases">
        <title>Antrihabitans popcorni sp. nov. and Antrihabitans auranticaus sp. nov., isolated from a larva cave.</title>
        <authorList>
            <person name="Lee S.D."/>
            <person name="Kim I.S."/>
        </authorList>
    </citation>
    <scope>NUCLEOTIDE SEQUENCE</scope>
    <source>
        <strain evidence="4">YC3-6</strain>
    </source>
</reference>
<dbReference type="Proteomes" id="UP000655868">
    <property type="component" value="Unassembled WGS sequence"/>
</dbReference>
<dbReference type="NCBIfam" id="TIGR00229">
    <property type="entry name" value="sensory_box"/>
    <property type="match status" value="1"/>
</dbReference>
<feature type="domain" description="EAL" evidence="2">
    <location>
        <begin position="447"/>
        <end position="717"/>
    </location>
</feature>
<dbReference type="InterPro" id="IPR001633">
    <property type="entry name" value="EAL_dom"/>
</dbReference>
<proteinExistence type="predicted"/>
<dbReference type="CDD" id="cd01949">
    <property type="entry name" value="GGDEF"/>
    <property type="match status" value="1"/>
</dbReference>
<protein>
    <submittedName>
        <fullName evidence="4">EAL domain-containing protein</fullName>
    </submittedName>
</protein>
<gene>
    <name evidence="4" type="ORF">JGU71_23715</name>
</gene>
<accession>A0A934U6G6</accession>
<dbReference type="InterPro" id="IPR000160">
    <property type="entry name" value="GGDEF_dom"/>
</dbReference>
<dbReference type="InterPro" id="IPR000014">
    <property type="entry name" value="PAS"/>
</dbReference>
<dbReference type="InterPro" id="IPR052155">
    <property type="entry name" value="Biofilm_reg_signaling"/>
</dbReference>
<dbReference type="PANTHER" id="PTHR44757">
    <property type="entry name" value="DIGUANYLATE CYCLASE DGCP"/>
    <property type="match status" value="1"/>
</dbReference>
<dbReference type="RefSeq" id="WP_199707010.1">
    <property type="nucleotide sequence ID" value="NZ_JAEMNV010000009.1"/>
</dbReference>
<feature type="domain" description="GGDEF" evidence="3">
    <location>
        <begin position="299"/>
        <end position="439"/>
    </location>
</feature>
<dbReference type="InterPro" id="IPR043128">
    <property type="entry name" value="Rev_trsase/Diguanyl_cyclase"/>
</dbReference>
<dbReference type="InterPro" id="IPR013656">
    <property type="entry name" value="PAS_4"/>
</dbReference>
<dbReference type="EMBL" id="JAEMNV010000009">
    <property type="protein sequence ID" value="MBJ8341898.1"/>
    <property type="molecule type" value="Genomic_DNA"/>
</dbReference>
<keyword evidence="5" id="KW-1185">Reference proteome</keyword>
<dbReference type="Pfam" id="PF08448">
    <property type="entry name" value="PAS_4"/>
    <property type="match status" value="1"/>
</dbReference>
<feature type="domain" description="PAS" evidence="1">
    <location>
        <begin position="154"/>
        <end position="205"/>
    </location>
</feature>
<dbReference type="AlphaFoldDB" id="A0A934U6G6"/>
<dbReference type="PROSITE" id="PS50883">
    <property type="entry name" value="EAL"/>
    <property type="match status" value="1"/>
</dbReference>
<dbReference type="Gene3D" id="3.20.20.450">
    <property type="entry name" value="EAL domain"/>
    <property type="match status" value="1"/>
</dbReference>
<dbReference type="InterPro" id="IPR035919">
    <property type="entry name" value="EAL_sf"/>
</dbReference>
<evidence type="ECO:0000259" key="1">
    <source>
        <dbReference type="PROSITE" id="PS50112"/>
    </source>
</evidence>
<dbReference type="SUPFAM" id="SSF141868">
    <property type="entry name" value="EAL domain-like"/>
    <property type="match status" value="1"/>
</dbReference>
<dbReference type="NCBIfam" id="TIGR00254">
    <property type="entry name" value="GGDEF"/>
    <property type="match status" value="1"/>
</dbReference>
<dbReference type="SUPFAM" id="SSF55073">
    <property type="entry name" value="Nucleotide cyclase"/>
    <property type="match status" value="1"/>
</dbReference>
<comment type="caution">
    <text evidence="4">The sequence shown here is derived from an EMBL/GenBank/DDBJ whole genome shotgun (WGS) entry which is preliminary data.</text>
</comment>
<evidence type="ECO:0000313" key="5">
    <source>
        <dbReference type="Proteomes" id="UP000655868"/>
    </source>
</evidence>
<dbReference type="Pfam" id="PF00990">
    <property type="entry name" value="GGDEF"/>
    <property type="match status" value="1"/>
</dbReference>
<dbReference type="PANTHER" id="PTHR44757:SF2">
    <property type="entry name" value="BIOFILM ARCHITECTURE MAINTENANCE PROTEIN MBAA"/>
    <property type="match status" value="1"/>
</dbReference>
<name>A0A934U6G6_9NOCA</name>